<proteinExistence type="predicted"/>
<gene>
    <name evidence="1" type="ORF">Ade02nite_38600</name>
</gene>
<name>A0ABQ3Y5E2_9ACTN</name>
<dbReference type="EMBL" id="BOMI01000072">
    <property type="protein sequence ID" value="GID75219.1"/>
    <property type="molecule type" value="Genomic_DNA"/>
</dbReference>
<protein>
    <submittedName>
        <fullName evidence="1">Uncharacterized protein</fullName>
    </submittedName>
</protein>
<sequence>MTGSGLGRAPVNAGIRLLIWRALNAFLRAFAVDAGVGRRGAGRFRIRNEVTEGLRGTAENSATRRRGGRLRGVARLSAAERLAVYATGPLGG</sequence>
<evidence type="ECO:0000313" key="1">
    <source>
        <dbReference type="EMBL" id="GID75219.1"/>
    </source>
</evidence>
<dbReference type="Proteomes" id="UP000609879">
    <property type="component" value="Unassembled WGS sequence"/>
</dbReference>
<evidence type="ECO:0000313" key="2">
    <source>
        <dbReference type="Proteomes" id="UP000609879"/>
    </source>
</evidence>
<organism evidence="1 2">
    <name type="scientific">Paractinoplanes deccanensis</name>
    <dbReference type="NCBI Taxonomy" id="113561"/>
    <lineage>
        <taxon>Bacteria</taxon>
        <taxon>Bacillati</taxon>
        <taxon>Actinomycetota</taxon>
        <taxon>Actinomycetes</taxon>
        <taxon>Micromonosporales</taxon>
        <taxon>Micromonosporaceae</taxon>
        <taxon>Paractinoplanes</taxon>
    </lineage>
</organism>
<reference evidence="1 2" key="1">
    <citation type="submission" date="2021-01" db="EMBL/GenBank/DDBJ databases">
        <title>Whole genome shotgun sequence of Actinoplanes deccanensis NBRC 13994.</title>
        <authorList>
            <person name="Komaki H."/>
            <person name="Tamura T."/>
        </authorList>
    </citation>
    <scope>NUCLEOTIDE SEQUENCE [LARGE SCALE GENOMIC DNA]</scope>
    <source>
        <strain evidence="1 2">NBRC 13994</strain>
    </source>
</reference>
<accession>A0ABQ3Y5E2</accession>
<keyword evidence="2" id="KW-1185">Reference proteome</keyword>
<comment type="caution">
    <text evidence="1">The sequence shown here is derived from an EMBL/GenBank/DDBJ whole genome shotgun (WGS) entry which is preliminary data.</text>
</comment>